<keyword evidence="4" id="KW-0677">Repeat</keyword>
<evidence type="ECO:0000313" key="14">
    <source>
        <dbReference type="EMBL" id="CAL1537747.1"/>
    </source>
</evidence>
<comment type="caution">
    <text evidence="14">The sequence shown here is derived from an EMBL/GenBank/DDBJ whole genome shotgun (WGS) entry which is preliminary data.</text>
</comment>
<keyword evidence="10" id="KW-0539">Nucleus</keyword>
<evidence type="ECO:0000256" key="2">
    <source>
        <dbReference type="ARBA" id="ARBA00022499"/>
    </source>
</evidence>
<comment type="subcellular location">
    <subcellularLocation>
        <location evidence="1">Nucleus</location>
    </subcellularLocation>
</comment>
<dbReference type="GO" id="GO:0000978">
    <property type="term" value="F:RNA polymerase II cis-regulatory region sequence-specific DNA binding"/>
    <property type="evidence" value="ECO:0007669"/>
    <property type="project" value="TreeGrafter"/>
</dbReference>
<dbReference type="GO" id="GO:0005634">
    <property type="term" value="C:nucleus"/>
    <property type="evidence" value="ECO:0007669"/>
    <property type="project" value="UniProtKB-SubCell"/>
</dbReference>
<accession>A0AAV2HXS8</accession>
<keyword evidence="9" id="KW-0804">Transcription</keyword>
<dbReference type="PANTHER" id="PTHR45993">
    <property type="entry name" value="B-CELL LYMPHOMA/LEUKEMIA 11"/>
    <property type="match status" value="1"/>
</dbReference>
<dbReference type="Pfam" id="PF25491">
    <property type="entry name" value="CCHC_BCL-11A"/>
    <property type="match status" value="1"/>
</dbReference>
<keyword evidence="6" id="KW-0862">Zinc</keyword>
<dbReference type="SUPFAM" id="SSF57667">
    <property type="entry name" value="beta-beta-alpha zinc fingers"/>
    <property type="match status" value="1"/>
</dbReference>
<evidence type="ECO:0000256" key="4">
    <source>
        <dbReference type="ARBA" id="ARBA00022737"/>
    </source>
</evidence>
<dbReference type="InterPro" id="IPR013087">
    <property type="entry name" value="Znf_C2H2_type"/>
</dbReference>
<evidence type="ECO:0000256" key="7">
    <source>
        <dbReference type="ARBA" id="ARBA00022843"/>
    </source>
</evidence>
<organism evidence="14 15">
    <name type="scientific">Lymnaea stagnalis</name>
    <name type="common">Great pond snail</name>
    <name type="synonym">Helix stagnalis</name>
    <dbReference type="NCBI Taxonomy" id="6523"/>
    <lineage>
        <taxon>Eukaryota</taxon>
        <taxon>Metazoa</taxon>
        <taxon>Spiralia</taxon>
        <taxon>Lophotrochozoa</taxon>
        <taxon>Mollusca</taxon>
        <taxon>Gastropoda</taxon>
        <taxon>Heterobranchia</taxon>
        <taxon>Euthyneura</taxon>
        <taxon>Panpulmonata</taxon>
        <taxon>Hygrophila</taxon>
        <taxon>Lymnaeoidea</taxon>
        <taxon>Lymnaeidae</taxon>
        <taxon>Lymnaea</taxon>
    </lineage>
</organism>
<keyword evidence="3" id="KW-0479">Metal-binding</keyword>
<dbReference type="PROSITE" id="PS00028">
    <property type="entry name" value="ZINC_FINGER_C2H2_1"/>
    <property type="match status" value="1"/>
</dbReference>
<dbReference type="GO" id="GO:0008270">
    <property type="term" value="F:zinc ion binding"/>
    <property type="evidence" value="ECO:0007669"/>
    <property type="project" value="UniProtKB-KW"/>
</dbReference>
<protein>
    <recommendedName>
        <fullName evidence="13">C2H2-type domain-containing protein</fullName>
    </recommendedName>
</protein>
<feature type="domain" description="C2H2-type" evidence="13">
    <location>
        <begin position="62"/>
        <end position="85"/>
    </location>
</feature>
<evidence type="ECO:0000256" key="11">
    <source>
        <dbReference type="PROSITE-ProRule" id="PRU00042"/>
    </source>
</evidence>
<dbReference type="GO" id="GO:0003700">
    <property type="term" value="F:DNA-binding transcription factor activity"/>
    <property type="evidence" value="ECO:0007669"/>
    <property type="project" value="TreeGrafter"/>
</dbReference>
<dbReference type="AlphaFoldDB" id="A0AAV2HXS8"/>
<evidence type="ECO:0000256" key="1">
    <source>
        <dbReference type="ARBA" id="ARBA00004123"/>
    </source>
</evidence>
<keyword evidence="15" id="KW-1185">Reference proteome</keyword>
<dbReference type="PANTHER" id="PTHR45993:SF6">
    <property type="entry name" value="C2H2-TYPE DOMAIN-CONTAINING PROTEIN"/>
    <property type="match status" value="1"/>
</dbReference>
<evidence type="ECO:0000256" key="3">
    <source>
        <dbReference type="ARBA" id="ARBA00022723"/>
    </source>
</evidence>
<evidence type="ECO:0000256" key="12">
    <source>
        <dbReference type="SAM" id="MobiDB-lite"/>
    </source>
</evidence>
<feature type="region of interest" description="Disordered" evidence="12">
    <location>
        <begin position="108"/>
        <end position="134"/>
    </location>
</feature>
<name>A0AAV2HXS8_LYMST</name>
<dbReference type="InterPro" id="IPR057448">
    <property type="entry name" value="BCL-11A_Znf_CCHC"/>
</dbReference>
<evidence type="ECO:0000259" key="13">
    <source>
        <dbReference type="PROSITE" id="PS50157"/>
    </source>
</evidence>
<proteinExistence type="predicted"/>
<dbReference type="InterPro" id="IPR036236">
    <property type="entry name" value="Znf_C2H2_sf"/>
</dbReference>
<keyword evidence="8" id="KW-0805">Transcription regulation</keyword>
<evidence type="ECO:0000256" key="5">
    <source>
        <dbReference type="ARBA" id="ARBA00022771"/>
    </source>
</evidence>
<dbReference type="EMBL" id="CAXITT010000274">
    <property type="protein sequence ID" value="CAL1537747.1"/>
    <property type="molecule type" value="Genomic_DNA"/>
</dbReference>
<evidence type="ECO:0000256" key="9">
    <source>
        <dbReference type="ARBA" id="ARBA00023163"/>
    </source>
</evidence>
<dbReference type="GO" id="GO:0006357">
    <property type="term" value="P:regulation of transcription by RNA polymerase II"/>
    <property type="evidence" value="ECO:0007669"/>
    <property type="project" value="TreeGrafter"/>
</dbReference>
<keyword evidence="5 11" id="KW-0863">Zinc-finger</keyword>
<keyword evidence="2" id="KW-1017">Isopeptide bond</keyword>
<feature type="non-terminal residue" evidence="14">
    <location>
        <position position="149"/>
    </location>
</feature>
<evidence type="ECO:0000256" key="10">
    <source>
        <dbReference type="ARBA" id="ARBA00023242"/>
    </source>
</evidence>
<dbReference type="Proteomes" id="UP001497497">
    <property type="component" value="Unassembled WGS sequence"/>
</dbReference>
<evidence type="ECO:0000256" key="6">
    <source>
        <dbReference type="ARBA" id="ARBA00022833"/>
    </source>
</evidence>
<reference evidence="14 15" key="1">
    <citation type="submission" date="2024-04" db="EMBL/GenBank/DDBJ databases">
        <authorList>
            <consortium name="Genoscope - CEA"/>
            <person name="William W."/>
        </authorList>
    </citation>
    <scope>NUCLEOTIDE SEQUENCE [LARGE SCALE GENOMIC DNA]</scope>
</reference>
<keyword evidence="7" id="KW-0832">Ubl conjugation</keyword>
<dbReference type="InterPro" id="IPR051497">
    <property type="entry name" value="Dev/Hematopoietic_TF"/>
</dbReference>
<dbReference type="PROSITE" id="PS50157">
    <property type="entry name" value="ZINC_FINGER_C2H2_2"/>
    <property type="match status" value="1"/>
</dbReference>
<feature type="compositionally biased region" description="Polar residues" evidence="12">
    <location>
        <begin position="110"/>
        <end position="126"/>
    </location>
</feature>
<evidence type="ECO:0000313" key="15">
    <source>
        <dbReference type="Proteomes" id="UP001497497"/>
    </source>
</evidence>
<gene>
    <name evidence="14" type="ORF">GSLYS_00011649001</name>
</gene>
<evidence type="ECO:0000256" key="8">
    <source>
        <dbReference type="ARBA" id="ARBA00023015"/>
    </source>
</evidence>
<sequence length="149" mass="16512">MSSYQHQYSMGEFYKEVPDFLTCGFCSKEFLLDNISLFIAHKSGCVDKAQPSSFIEDTSAPLTCSMCSRVFMTARGLLQHIQRDHQMKICLQKGPLLLPDPLVRPPPAHSSVNGNEYTTTDNQKSCPTVRDGPTPCDPCEGPTDLSMTC</sequence>